<evidence type="ECO:0000256" key="8">
    <source>
        <dbReference type="ARBA" id="ARBA00023306"/>
    </source>
</evidence>
<evidence type="ECO:0000259" key="10">
    <source>
        <dbReference type="PROSITE" id="PS51898"/>
    </source>
</evidence>
<dbReference type="InterPro" id="IPR044068">
    <property type="entry name" value="CB"/>
</dbReference>
<dbReference type="GO" id="GO:0051301">
    <property type="term" value="P:cell division"/>
    <property type="evidence" value="ECO:0007669"/>
    <property type="project" value="UniProtKB-KW"/>
</dbReference>
<evidence type="ECO:0000259" key="11">
    <source>
        <dbReference type="PROSITE" id="PS51900"/>
    </source>
</evidence>
<dbReference type="AlphaFoldDB" id="A0A1I4Q110"/>
<dbReference type="GO" id="GO:0006310">
    <property type="term" value="P:DNA recombination"/>
    <property type="evidence" value="ECO:0007669"/>
    <property type="project" value="UniProtKB-KW"/>
</dbReference>
<dbReference type="GO" id="GO:0003677">
    <property type="term" value="F:DNA binding"/>
    <property type="evidence" value="ECO:0007669"/>
    <property type="project" value="UniProtKB-UniRule"/>
</dbReference>
<evidence type="ECO:0000256" key="9">
    <source>
        <dbReference type="PROSITE-ProRule" id="PRU01248"/>
    </source>
</evidence>
<dbReference type="Gene3D" id="1.10.150.130">
    <property type="match status" value="1"/>
</dbReference>
<evidence type="ECO:0000256" key="5">
    <source>
        <dbReference type="ARBA" id="ARBA00022908"/>
    </source>
</evidence>
<reference evidence="12 13" key="1">
    <citation type="submission" date="2016-10" db="EMBL/GenBank/DDBJ databases">
        <authorList>
            <person name="de Groot N.N."/>
        </authorList>
    </citation>
    <scope>NUCLEOTIDE SEQUENCE [LARGE SCALE GENOMIC DNA]</scope>
    <source>
        <strain evidence="12 13">CGMCC 1.6134</strain>
    </source>
</reference>
<dbReference type="STRING" id="266892.SAMN04488054_1358"/>
<keyword evidence="13" id="KW-1185">Reference proteome</keyword>
<keyword evidence="8" id="KW-0131">Cell cycle</keyword>
<evidence type="ECO:0000313" key="12">
    <source>
        <dbReference type="EMBL" id="SFM33684.1"/>
    </source>
</evidence>
<dbReference type="RefSeq" id="WP_177195596.1">
    <property type="nucleotide sequence ID" value="NZ_FOTY01000035.1"/>
</dbReference>
<dbReference type="PANTHER" id="PTHR30349">
    <property type="entry name" value="PHAGE INTEGRASE-RELATED"/>
    <property type="match status" value="1"/>
</dbReference>
<dbReference type="PROSITE" id="PS51898">
    <property type="entry name" value="TYR_RECOMBINASE"/>
    <property type="match status" value="1"/>
</dbReference>
<keyword evidence="7" id="KW-0233">DNA recombination</keyword>
<dbReference type="Pfam" id="PF02899">
    <property type="entry name" value="Phage_int_SAM_1"/>
    <property type="match status" value="1"/>
</dbReference>
<dbReference type="Proteomes" id="UP000199668">
    <property type="component" value="Unassembled WGS sequence"/>
</dbReference>
<evidence type="ECO:0000256" key="2">
    <source>
        <dbReference type="ARBA" id="ARBA00022490"/>
    </source>
</evidence>
<keyword evidence="6 9" id="KW-0238">DNA-binding</keyword>
<evidence type="ECO:0000313" key="13">
    <source>
        <dbReference type="Proteomes" id="UP000199668"/>
    </source>
</evidence>
<dbReference type="PANTHER" id="PTHR30349:SF77">
    <property type="entry name" value="TYROSINE RECOMBINASE XERC"/>
    <property type="match status" value="1"/>
</dbReference>
<keyword evidence="4" id="KW-0159">Chromosome partition</keyword>
<comment type="subcellular location">
    <subcellularLocation>
        <location evidence="1">Cytoplasm</location>
    </subcellularLocation>
</comment>
<dbReference type="InterPro" id="IPR013762">
    <property type="entry name" value="Integrase-like_cat_sf"/>
</dbReference>
<dbReference type="InterPro" id="IPR050090">
    <property type="entry name" value="Tyrosine_recombinase_XerCD"/>
</dbReference>
<organism evidence="12 13">
    <name type="scientific">Salibacterium qingdaonense</name>
    <dbReference type="NCBI Taxonomy" id="266892"/>
    <lineage>
        <taxon>Bacteria</taxon>
        <taxon>Bacillati</taxon>
        <taxon>Bacillota</taxon>
        <taxon>Bacilli</taxon>
        <taxon>Bacillales</taxon>
        <taxon>Bacillaceae</taxon>
    </lineage>
</organism>
<feature type="domain" description="Tyr recombinase" evidence="10">
    <location>
        <begin position="104"/>
        <end position="275"/>
    </location>
</feature>
<evidence type="ECO:0000256" key="1">
    <source>
        <dbReference type="ARBA" id="ARBA00004496"/>
    </source>
</evidence>
<evidence type="ECO:0000256" key="6">
    <source>
        <dbReference type="ARBA" id="ARBA00023125"/>
    </source>
</evidence>
<evidence type="ECO:0000256" key="3">
    <source>
        <dbReference type="ARBA" id="ARBA00022618"/>
    </source>
</evidence>
<keyword evidence="3" id="KW-0132">Cell division</keyword>
<keyword evidence="2" id="KW-0963">Cytoplasm</keyword>
<dbReference type="EMBL" id="FOTY01000035">
    <property type="protein sequence ID" value="SFM33684.1"/>
    <property type="molecule type" value="Genomic_DNA"/>
</dbReference>
<dbReference type="InterPro" id="IPR002104">
    <property type="entry name" value="Integrase_catalytic"/>
</dbReference>
<evidence type="ECO:0000256" key="7">
    <source>
        <dbReference type="ARBA" id="ARBA00023172"/>
    </source>
</evidence>
<dbReference type="GO" id="GO:0015074">
    <property type="term" value="P:DNA integration"/>
    <property type="evidence" value="ECO:0007669"/>
    <property type="project" value="UniProtKB-KW"/>
</dbReference>
<dbReference type="GO" id="GO:0005737">
    <property type="term" value="C:cytoplasm"/>
    <property type="evidence" value="ECO:0007669"/>
    <property type="project" value="UniProtKB-SubCell"/>
</dbReference>
<keyword evidence="5" id="KW-0229">DNA integration</keyword>
<dbReference type="InterPro" id="IPR004107">
    <property type="entry name" value="Integrase_SAM-like_N"/>
</dbReference>
<protein>
    <submittedName>
        <fullName evidence="12">Integrase/recombinase XerD</fullName>
    </submittedName>
</protein>
<dbReference type="PROSITE" id="PS51900">
    <property type="entry name" value="CB"/>
    <property type="match status" value="1"/>
</dbReference>
<feature type="domain" description="Core-binding (CB)" evidence="11">
    <location>
        <begin position="3"/>
        <end position="83"/>
    </location>
</feature>
<dbReference type="SUPFAM" id="SSF56349">
    <property type="entry name" value="DNA breaking-rejoining enzymes"/>
    <property type="match status" value="1"/>
</dbReference>
<evidence type="ECO:0000256" key="4">
    <source>
        <dbReference type="ARBA" id="ARBA00022829"/>
    </source>
</evidence>
<name>A0A1I4Q110_9BACI</name>
<proteinExistence type="predicted"/>
<dbReference type="Gene3D" id="1.10.443.10">
    <property type="entry name" value="Intergrase catalytic core"/>
    <property type="match status" value="1"/>
</dbReference>
<sequence length="278" mass="32571">MDTETKDLIASFQKQYQFRLQPYTVHAYTQNITAFFTFTDAPFHAVRPADIRAWMHALQEKGKKAATIHQKIASLTQFFDFCREEQRCRANPARSVVLPKLGERLPDYLTTAELEQLRELVESRPRERAIIEVMYATGVRLSELITIQRTDVNPTERSILIHGKRRKERLVLYSHACGERLRYYLNTRMDTSPFLFLNTKGTPLQSRALRLTFEGYSRELGFNVTPHTLRHTFAAHLAQKGMPLVYIQDLMGHDSIEVTRIYTKLYNEARKNQYDYYL</sequence>
<dbReference type="Pfam" id="PF00589">
    <property type="entry name" value="Phage_integrase"/>
    <property type="match status" value="1"/>
</dbReference>
<gene>
    <name evidence="12" type="ORF">SAMN04488054_1358</name>
</gene>
<dbReference type="GO" id="GO:0007059">
    <property type="term" value="P:chromosome segregation"/>
    <property type="evidence" value="ECO:0007669"/>
    <property type="project" value="UniProtKB-KW"/>
</dbReference>
<dbReference type="InterPro" id="IPR010998">
    <property type="entry name" value="Integrase_recombinase_N"/>
</dbReference>
<dbReference type="InterPro" id="IPR011010">
    <property type="entry name" value="DNA_brk_join_enz"/>
</dbReference>
<accession>A0A1I4Q110</accession>